<dbReference type="RefSeq" id="WP_088708068.1">
    <property type="nucleotide sequence ID" value="NZ_LSTO01000001.1"/>
</dbReference>
<dbReference type="CDD" id="cd08471">
    <property type="entry name" value="PBP2_CrgA_like_2"/>
    <property type="match status" value="1"/>
</dbReference>
<keyword evidence="4" id="KW-0804">Transcription</keyword>
<evidence type="ECO:0000256" key="3">
    <source>
        <dbReference type="ARBA" id="ARBA00023125"/>
    </source>
</evidence>
<feature type="domain" description="HTH lysR-type" evidence="5">
    <location>
        <begin position="1"/>
        <end position="59"/>
    </location>
</feature>
<dbReference type="OrthoDB" id="9786526at2"/>
<dbReference type="Gene3D" id="3.40.190.290">
    <property type="match status" value="1"/>
</dbReference>
<dbReference type="PANTHER" id="PTHR30537:SF5">
    <property type="entry name" value="HTH-TYPE TRANSCRIPTIONAL ACTIVATOR TTDR-RELATED"/>
    <property type="match status" value="1"/>
</dbReference>
<dbReference type="FunFam" id="1.10.10.10:FF:000001">
    <property type="entry name" value="LysR family transcriptional regulator"/>
    <property type="match status" value="1"/>
</dbReference>
<comment type="caution">
    <text evidence="6">The sequence shown here is derived from an EMBL/GenBank/DDBJ whole genome shotgun (WGS) entry which is preliminary data.</text>
</comment>
<dbReference type="InterPro" id="IPR036388">
    <property type="entry name" value="WH-like_DNA-bd_sf"/>
</dbReference>
<dbReference type="Pfam" id="PF03466">
    <property type="entry name" value="LysR_substrate"/>
    <property type="match status" value="1"/>
</dbReference>
<reference evidence="6 7" key="1">
    <citation type="submission" date="2016-02" db="EMBL/GenBank/DDBJ databases">
        <authorList>
            <person name="Wen L."/>
            <person name="He K."/>
            <person name="Yang H."/>
        </authorList>
    </citation>
    <scope>NUCLEOTIDE SEQUENCE [LARGE SCALE GENOMIC DNA]</scope>
    <source>
        <strain evidence="6 7">TSA40</strain>
    </source>
</reference>
<keyword evidence="3" id="KW-0238">DNA-binding</keyword>
<evidence type="ECO:0000256" key="2">
    <source>
        <dbReference type="ARBA" id="ARBA00023015"/>
    </source>
</evidence>
<comment type="similarity">
    <text evidence="1">Belongs to the LysR transcriptional regulatory family.</text>
</comment>
<evidence type="ECO:0000259" key="5">
    <source>
        <dbReference type="PROSITE" id="PS50931"/>
    </source>
</evidence>
<dbReference type="AlphaFoldDB" id="A0A254TIP4"/>
<dbReference type="GO" id="GO:0003700">
    <property type="term" value="F:DNA-binding transcription factor activity"/>
    <property type="evidence" value="ECO:0007669"/>
    <property type="project" value="InterPro"/>
</dbReference>
<name>A0A254TIP4_9BURK</name>
<dbReference type="PANTHER" id="PTHR30537">
    <property type="entry name" value="HTH-TYPE TRANSCRIPTIONAL REGULATOR"/>
    <property type="match status" value="1"/>
</dbReference>
<dbReference type="GO" id="GO:0006351">
    <property type="term" value="P:DNA-templated transcription"/>
    <property type="evidence" value="ECO:0007669"/>
    <property type="project" value="TreeGrafter"/>
</dbReference>
<evidence type="ECO:0000313" key="6">
    <source>
        <dbReference type="EMBL" id="OWW21212.1"/>
    </source>
</evidence>
<dbReference type="Proteomes" id="UP000197535">
    <property type="component" value="Unassembled WGS sequence"/>
</dbReference>
<dbReference type="InterPro" id="IPR005119">
    <property type="entry name" value="LysR_subst-bd"/>
</dbReference>
<gene>
    <name evidence="6" type="ORF">AYR66_18760</name>
</gene>
<accession>A0A254TIP4</accession>
<keyword evidence="2" id="KW-0805">Transcription regulation</keyword>
<proteinExistence type="inferred from homology"/>
<dbReference type="InterPro" id="IPR036390">
    <property type="entry name" value="WH_DNA-bd_sf"/>
</dbReference>
<dbReference type="PRINTS" id="PR00039">
    <property type="entry name" value="HTHLYSR"/>
</dbReference>
<dbReference type="Pfam" id="PF00126">
    <property type="entry name" value="HTH_1"/>
    <property type="match status" value="1"/>
</dbReference>
<dbReference type="EMBL" id="LSTO01000001">
    <property type="protein sequence ID" value="OWW21212.1"/>
    <property type="molecule type" value="Genomic_DNA"/>
</dbReference>
<evidence type="ECO:0000256" key="1">
    <source>
        <dbReference type="ARBA" id="ARBA00009437"/>
    </source>
</evidence>
<evidence type="ECO:0000313" key="7">
    <source>
        <dbReference type="Proteomes" id="UP000197535"/>
    </source>
</evidence>
<organism evidence="6 7">
    <name type="scientific">Noviherbaspirillum denitrificans</name>
    <dbReference type="NCBI Taxonomy" id="1968433"/>
    <lineage>
        <taxon>Bacteria</taxon>
        <taxon>Pseudomonadati</taxon>
        <taxon>Pseudomonadota</taxon>
        <taxon>Betaproteobacteria</taxon>
        <taxon>Burkholderiales</taxon>
        <taxon>Oxalobacteraceae</taxon>
        <taxon>Noviherbaspirillum</taxon>
    </lineage>
</organism>
<dbReference type="PROSITE" id="PS50931">
    <property type="entry name" value="HTH_LYSR"/>
    <property type="match status" value="1"/>
</dbReference>
<dbReference type="SUPFAM" id="SSF46785">
    <property type="entry name" value="Winged helix' DNA-binding domain"/>
    <property type="match status" value="1"/>
</dbReference>
<dbReference type="InterPro" id="IPR058163">
    <property type="entry name" value="LysR-type_TF_proteobact-type"/>
</dbReference>
<sequence>MDRLHFMTIFLAVADEESFAGAARKMGMSPPAVTRAISALEEHLGARLFNRTTRAVRLTDAGMRYLDDVRRIVTAVEEAEAAAAGINAEPRGRLTVTAPVLFGKMFITPAIVDFLAAYPKVDVSAHFFDHVVSLVDEGIDVGIRIGDLPDSSIKAIKVGTVRRVLCASPTYLKQHGLPRTPADLAHHTLIASTGITQTSEWKFHEGSNAAQVRISPRLVVTSNDSAIEAAARGLGITRLLSYQIAPYLASGELTILLSQYEPPTIPVHVIHREGVRAAAKVRSFVDYVVERLKNDKALN</sequence>
<dbReference type="Gene3D" id="1.10.10.10">
    <property type="entry name" value="Winged helix-like DNA-binding domain superfamily/Winged helix DNA-binding domain"/>
    <property type="match status" value="1"/>
</dbReference>
<dbReference type="InterPro" id="IPR000847">
    <property type="entry name" value="LysR_HTH_N"/>
</dbReference>
<protein>
    <submittedName>
        <fullName evidence="6">LysR family transcriptional regulator</fullName>
    </submittedName>
</protein>
<keyword evidence="7" id="KW-1185">Reference proteome</keyword>
<dbReference type="GO" id="GO:0043565">
    <property type="term" value="F:sequence-specific DNA binding"/>
    <property type="evidence" value="ECO:0007669"/>
    <property type="project" value="TreeGrafter"/>
</dbReference>
<dbReference type="SUPFAM" id="SSF53850">
    <property type="entry name" value="Periplasmic binding protein-like II"/>
    <property type="match status" value="1"/>
</dbReference>
<evidence type="ECO:0000256" key="4">
    <source>
        <dbReference type="ARBA" id="ARBA00023163"/>
    </source>
</evidence>